<protein>
    <recommendedName>
        <fullName evidence="5">ATP-grasp domain-containing protein</fullName>
    </recommendedName>
</protein>
<keyword evidence="1" id="KW-0436">Ligase</keyword>
<name>A0A0F4QNX5_9GAMM</name>
<dbReference type="PROSITE" id="PS50975">
    <property type="entry name" value="ATP_GRASP"/>
    <property type="match status" value="1"/>
</dbReference>
<dbReference type="OrthoDB" id="24041at2"/>
<evidence type="ECO:0000313" key="7">
    <source>
        <dbReference type="Proteomes" id="UP000033452"/>
    </source>
</evidence>
<dbReference type="PANTHER" id="PTHR43585:SF2">
    <property type="entry name" value="ATP-GRASP ENZYME FSQD"/>
    <property type="match status" value="1"/>
</dbReference>
<keyword evidence="7" id="KW-1185">Reference proteome</keyword>
<dbReference type="Pfam" id="PF18603">
    <property type="entry name" value="LAL_C2"/>
    <property type="match status" value="1"/>
</dbReference>
<proteinExistence type="predicted"/>
<dbReference type="GO" id="GO:0016874">
    <property type="term" value="F:ligase activity"/>
    <property type="evidence" value="ECO:0007669"/>
    <property type="project" value="UniProtKB-KW"/>
</dbReference>
<evidence type="ECO:0000256" key="1">
    <source>
        <dbReference type="ARBA" id="ARBA00022598"/>
    </source>
</evidence>
<dbReference type="InterPro" id="IPR011761">
    <property type="entry name" value="ATP-grasp"/>
</dbReference>
<dbReference type="RefSeq" id="WP_046005012.1">
    <property type="nucleotide sequence ID" value="NZ_JXYA01000022.1"/>
</dbReference>
<feature type="domain" description="ATP-grasp" evidence="5">
    <location>
        <begin position="110"/>
        <end position="301"/>
    </location>
</feature>
<gene>
    <name evidence="6" type="ORF">TW77_10920</name>
</gene>
<sequence length="392" mass="42489">MSHILVIGGMDFSIRCLSDLAIDYTMIQKANGVTEFQQANASQLVEMDYTNSAEALALAESLHSDKSFAAVISFAEFGMETAALIAKALNIPTNCNLETIEVTRDKFAMRERLKEEHLDNLAYAKVNSVEDIRHFFNNTTGKAIIKPSQGAGSSGVFLVESLEEAERALLHAKQSNMGEIIAESYVGGTEYSIESLSKNGKHEVLAITEKLTTGAPYFVELGHSQPARLDADIETIIHDKVLRLLDAIKHLTGPAHTEVKVEDGNVFVIETQTRQGGDNIWHMNMLTKGVDIFKETVASLLKLDAPVREAKAKAAAVRYLTTSVEKVSRIENIDSVAQLPGVANLHINLTEGEYVKPVTSSFDRAGFVVTTGDTASHAIATAENALGAIAIS</sequence>
<keyword evidence="2 4" id="KW-0547">Nucleotide-binding</keyword>
<dbReference type="GO" id="GO:0046872">
    <property type="term" value="F:metal ion binding"/>
    <property type="evidence" value="ECO:0007669"/>
    <property type="project" value="InterPro"/>
</dbReference>
<organism evidence="6 7">
    <name type="scientific">Pseudoalteromonas rubra</name>
    <dbReference type="NCBI Taxonomy" id="43658"/>
    <lineage>
        <taxon>Bacteria</taxon>
        <taxon>Pseudomonadati</taxon>
        <taxon>Pseudomonadota</taxon>
        <taxon>Gammaproteobacteria</taxon>
        <taxon>Alteromonadales</taxon>
        <taxon>Pseudoalteromonadaceae</taxon>
        <taxon>Pseudoalteromonas</taxon>
    </lineage>
</organism>
<comment type="caution">
    <text evidence="6">The sequence shown here is derived from an EMBL/GenBank/DDBJ whole genome shotgun (WGS) entry which is preliminary data.</text>
</comment>
<dbReference type="EMBL" id="JXYA01000022">
    <property type="protein sequence ID" value="KJZ09009.1"/>
    <property type="molecule type" value="Genomic_DNA"/>
</dbReference>
<dbReference type="Gene3D" id="3.40.50.20">
    <property type="match status" value="1"/>
</dbReference>
<dbReference type="SUPFAM" id="SSF56059">
    <property type="entry name" value="Glutathione synthetase ATP-binding domain-like"/>
    <property type="match status" value="1"/>
</dbReference>
<dbReference type="Proteomes" id="UP000033452">
    <property type="component" value="Unassembled WGS sequence"/>
</dbReference>
<evidence type="ECO:0000256" key="2">
    <source>
        <dbReference type="ARBA" id="ARBA00022741"/>
    </source>
</evidence>
<dbReference type="GO" id="GO:0005524">
    <property type="term" value="F:ATP binding"/>
    <property type="evidence" value="ECO:0007669"/>
    <property type="project" value="UniProtKB-UniRule"/>
</dbReference>
<dbReference type="InterPro" id="IPR040570">
    <property type="entry name" value="LAL_C2"/>
</dbReference>
<evidence type="ECO:0000256" key="3">
    <source>
        <dbReference type="ARBA" id="ARBA00022840"/>
    </source>
</evidence>
<evidence type="ECO:0000313" key="6">
    <source>
        <dbReference type="EMBL" id="KJZ09009.1"/>
    </source>
</evidence>
<accession>A0A0F4QNX5</accession>
<dbReference type="PATRIC" id="fig|43658.5.peg.2311"/>
<dbReference type="Pfam" id="PF13535">
    <property type="entry name" value="ATP-grasp_4"/>
    <property type="match status" value="1"/>
</dbReference>
<dbReference type="PANTHER" id="PTHR43585">
    <property type="entry name" value="FUMIPYRROLE BIOSYNTHESIS PROTEIN C"/>
    <property type="match status" value="1"/>
</dbReference>
<reference evidence="6 7" key="1">
    <citation type="journal article" date="2015" name="BMC Genomics">
        <title>Genome mining reveals unlocked bioactive potential of marine Gram-negative bacteria.</title>
        <authorList>
            <person name="Machado H."/>
            <person name="Sonnenschein E.C."/>
            <person name="Melchiorsen J."/>
            <person name="Gram L."/>
        </authorList>
    </citation>
    <scope>NUCLEOTIDE SEQUENCE [LARGE SCALE GENOMIC DNA]</scope>
    <source>
        <strain evidence="6 7">S2471</strain>
    </source>
</reference>
<evidence type="ECO:0000259" key="5">
    <source>
        <dbReference type="PROSITE" id="PS50975"/>
    </source>
</evidence>
<keyword evidence="3 4" id="KW-0067">ATP-binding</keyword>
<evidence type="ECO:0000256" key="4">
    <source>
        <dbReference type="PROSITE-ProRule" id="PRU00409"/>
    </source>
</evidence>
<dbReference type="AlphaFoldDB" id="A0A0F4QNX5"/>
<dbReference type="Gene3D" id="3.30.470.20">
    <property type="entry name" value="ATP-grasp fold, B domain"/>
    <property type="match status" value="1"/>
</dbReference>
<dbReference type="InterPro" id="IPR052032">
    <property type="entry name" value="ATP-dep_AA_Ligase"/>
</dbReference>